<evidence type="ECO:0000256" key="1">
    <source>
        <dbReference type="SAM" id="Phobius"/>
    </source>
</evidence>
<keyword evidence="1" id="KW-1133">Transmembrane helix</keyword>
<comment type="caution">
    <text evidence="2">The sequence shown here is derived from an EMBL/GenBank/DDBJ whole genome shotgun (WGS) entry which is preliminary data.</text>
</comment>
<dbReference type="EMBL" id="BMDW01000006">
    <property type="protein sequence ID" value="GGA44064.1"/>
    <property type="molecule type" value="Genomic_DNA"/>
</dbReference>
<accession>A0ABQ1GHP9</accession>
<keyword evidence="1" id="KW-0812">Transmembrane</keyword>
<keyword evidence="1" id="KW-0472">Membrane</keyword>
<protein>
    <submittedName>
        <fullName evidence="2">Uncharacterized protein</fullName>
    </submittedName>
</protein>
<feature type="transmembrane region" description="Helical" evidence="1">
    <location>
        <begin position="90"/>
        <end position="113"/>
    </location>
</feature>
<evidence type="ECO:0000313" key="2">
    <source>
        <dbReference type="EMBL" id="GGA44064.1"/>
    </source>
</evidence>
<keyword evidence="3" id="KW-1185">Reference proteome</keyword>
<name>A0ABQ1GHP9_9SPHN</name>
<proteinExistence type="predicted"/>
<sequence>MSRSDWGIVATVVGCLALASLALADSQYEHEKRIAAKACATEHPCQRQQVQFERAGLPSFAERFVSNPDPNNTEEKERRDLAAQEASAVWAFYAVLIAGLSAIVTAIGTVLLYQQIVLTRRAVEDTGLATDAMKKSNDIAMIGQRPWISIEGIKITKCAIDGGMINFEFEYTLINSGNSPAIDATCGAGFHELYTEIDYTAHAEAAARRIPAEGGGEGTIGPHGENTISGKWYAYVNMYPAHEMGTYFNLVLACGYASPLTGERHHTIRVVRISDPDNRGINLREPRLMLRNLHVANHRVIMA</sequence>
<gene>
    <name evidence="2" type="ORF">GCM10011395_12840</name>
</gene>
<evidence type="ECO:0000313" key="3">
    <source>
        <dbReference type="Proteomes" id="UP000618591"/>
    </source>
</evidence>
<reference evidence="3" key="1">
    <citation type="journal article" date="2019" name="Int. J. Syst. Evol. Microbiol.">
        <title>The Global Catalogue of Microorganisms (GCM) 10K type strain sequencing project: providing services to taxonomists for standard genome sequencing and annotation.</title>
        <authorList>
            <consortium name="The Broad Institute Genomics Platform"/>
            <consortium name="The Broad Institute Genome Sequencing Center for Infectious Disease"/>
            <person name="Wu L."/>
            <person name="Ma J."/>
        </authorList>
    </citation>
    <scope>NUCLEOTIDE SEQUENCE [LARGE SCALE GENOMIC DNA]</scope>
    <source>
        <strain evidence="3">CGMCC 1.10106</strain>
    </source>
</reference>
<organism evidence="2 3">
    <name type="scientific">Sphingomonas psychrolutea</name>
    <dbReference type="NCBI Taxonomy" id="1259676"/>
    <lineage>
        <taxon>Bacteria</taxon>
        <taxon>Pseudomonadati</taxon>
        <taxon>Pseudomonadota</taxon>
        <taxon>Alphaproteobacteria</taxon>
        <taxon>Sphingomonadales</taxon>
        <taxon>Sphingomonadaceae</taxon>
        <taxon>Sphingomonas</taxon>
    </lineage>
</organism>
<dbReference type="Proteomes" id="UP000618591">
    <property type="component" value="Unassembled WGS sequence"/>
</dbReference>